<keyword evidence="13" id="KW-1185">Reference proteome</keyword>
<evidence type="ECO:0000256" key="8">
    <source>
        <dbReference type="ARBA" id="ARBA00023273"/>
    </source>
</evidence>
<dbReference type="SUPFAM" id="SSF50978">
    <property type="entry name" value="WD40 repeat-like"/>
    <property type="match status" value="1"/>
</dbReference>
<gene>
    <name evidence="12" type="primary">Dwil\GK21641</name>
    <name evidence="12" type="ORF">Dwil_GK21641</name>
</gene>
<feature type="domain" description="Rab-GAP TBC" evidence="11">
    <location>
        <begin position="483"/>
        <end position="658"/>
    </location>
</feature>
<sequence length="962" mass="113023">MTGQNSNPETEQNVEEENEAENYFSEEQEEWELSSEEEENEEGFEEEVLGVTHGPLQLENPELPLRKQAFKLKHNKTGNILTVHHTIKENGQQLRIPISACCFNNDSNKLVAIDKRGNIFVFDFVIKRYWRLNFLLPHGRLVRASPLHKNLYMVANKLGQVFVVDLENSVVSRRNKMGEAAIDEMSWGNRLNSSSASNALMRFGAEAVLFNLQSLWISHELQFDQSRYTLKFAGYLPNSDKFFTCFTNDSIHVWSSLSLNTLKMAQPIKTRNRKLRLTANSQDIPEISLKDPNLSDLEDELLFNCQDQDFADGSLLNYCFTPDGNKFCLSCLDGYLLMLSTVSLDLEKIYRLNDFVLKQMAFLPQPKERILVGITSRNQAVMLDLCHTQNKLIIEASQASCLSLSRDGKLLSVLSKCGQVNVWSTCRLFSALQAQTHCRKIIQKTLLKTSKVNYLPTCLSSHKEIRHLLKPDRLKAMLKEYGCYPEKYRFLIWTSLLDLPFNKTEFQGLLKLGPPLKIKNQAKELKIRQEAHRRGVIKIWSCLSQWCKVFAYAEFMPHLIYPFVRQLPKNSLVCFELLVSLIQNHFYLWFEFHPLPPSNYLAMIDNLLLRLDPQLCKFFKAFELEAKDYAWSLLSNAFAEVLEEQQWLVLWDNIITEPPYFPIFLAIAYNVIHREIILRLPDQKSVIMFYHEQNPIDMTKLLKRARSIMAKCDLVLHPQRFVPPFSPVPKGVYPKFLKYPTEWIAQQEEQTVALVKHNQDIEARLRHLELEEMKTMERLNNGLKKEEHTRRLKEMEKLYQDTIQREEERITCQRKMLLTYQMEVRSRKSEVIAKLQESEQRRKVMEMEKDIDLLMHTIERERRRDNQEMQLAEDEIRNQEMELMAQRYYEGMEGEPLAQKYYDKIMRLCKQRNDLQQNLKEMTREQYEKPSVSSPFPLLDIERSILEIQREFSDIIDSDRRT</sequence>
<dbReference type="KEGG" id="dwi:6640005"/>
<dbReference type="GO" id="GO:0060271">
    <property type="term" value="P:cilium assembly"/>
    <property type="evidence" value="ECO:0007669"/>
    <property type="project" value="TreeGrafter"/>
</dbReference>
<dbReference type="PROSITE" id="PS50086">
    <property type="entry name" value="TBC_RABGAP"/>
    <property type="match status" value="1"/>
</dbReference>
<keyword evidence="4" id="KW-0853">WD repeat</keyword>
<dbReference type="InterPro" id="IPR036322">
    <property type="entry name" value="WD40_repeat_dom_sf"/>
</dbReference>
<evidence type="ECO:0000256" key="2">
    <source>
        <dbReference type="ARBA" id="ARBA00004300"/>
    </source>
</evidence>
<dbReference type="Proteomes" id="UP000007798">
    <property type="component" value="Unassembled WGS sequence"/>
</dbReference>
<dbReference type="PANTHER" id="PTHR19853:SF1">
    <property type="entry name" value="TBC1 DOMAIN FAMILY MEMBER 31"/>
    <property type="match status" value="1"/>
</dbReference>
<dbReference type="InterPro" id="IPR051570">
    <property type="entry name" value="TBC1_cilium_biogenesis"/>
</dbReference>
<feature type="coiled-coil region" evidence="9">
    <location>
        <begin position="758"/>
        <end position="925"/>
    </location>
</feature>
<evidence type="ECO:0000256" key="1">
    <source>
        <dbReference type="ARBA" id="ARBA00004138"/>
    </source>
</evidence>
<evidence type="ECO:0000256" key="5">
    <source>
        <dbReference type="ARBA" id="ARBA00022737"/>
    </source>
</evidence>
<proteinExistence type="predicted"/>
<evidence type="ECO:0000256" key="4">
    <source>
        <dbReference type="ARBA" id="ARBA00022574"/>
    </source>
</evidence>
<keyword evidence="8" id="KW-0966">Cell projection</keyword>
<dbReference type="AlphaFoldDB" id="B4MPB1"/>
<reference evidence="12 13" key="1">
    <citation type="journal article" date="2007" name="Nature">
        <title>Evolution of genes and genomes on the Drosophila phylogeny.</title>
        <authorList>
            <consortium name="Drosophila 12 Genomes Consortium"/>
            <person name="Clark A.G."/>
            <person name="Eisen M.B."/>
            <person name="Smith D.R."/>
            <person name="Bergman C.M."/>
            <person name="Oliver B."/>
            <person name="Markow T.A."/>
            <person name="Kaufman T.C."/>
            <person name="Kellis M."/>
            <person name="Gelbart W."/>
            <person name="Iyer V.N."/>
            <person name="Pollard D.A."/>
            <person name="Sackton T.B."/>
            <person name="Larracuente A.M."/>
            <person name="Singh N.D."/>
            <person name="Abad J.P."/>
            <person name="Abt D.N."/>
            <person name="Adryan B."/>
            <person name="Aguade M."/>
            <person name="Akashi H."/>
            <person name="Anderson W.W."/>
            <person name="Aquadro C.F."/>
            <person name="Ardell D.H."/>
            <person name="Arguello R."/>
            <person name="Artieri C.G."/>
            <person name="Barbash D.A."/>
            <person name="Barker D."/>
            <person name="Barsanti P."/>
            <person name="Batterham P."/>
            <person name="Batzoglou S."/>
            <person name="Begun D."/>
            <person name="Bhutkar A."/>
            <person name="Blanco E."/>
            <person name="Bosak S.A."/>
            <person name="Bradley R.K."/>
            <person name="Brand A.D."/>
            <person name="Brent M.R."/>
            <person name="Brooks A.N."/>
            <person name="Brown R.H."/>
            <person name="Butlin R.K."/>
            <person name="Caggese C."/>
            <person name="Calvi B.R."/>
            <person name="Bernardo de Carvalho A."/>
            <person name="Caspi A."/>
            <person name="Castrezana S."/>
            <person name="Celniker S.E."/>
            <person name="Chang J.L."/>
            <person name="Chapple C."/>
            <person name="Chatterji S."/>
            <person name="Chinwalla A."/>
            <person name="Civetta A."/>
            <person name="Clifton S.W."/>
            <person name="Comeron J.M."/>
            <person name="Costello J.C."/>
            <person name="Coyne J.A."/>
            <person name="Daub J."/>
            <person name="David R.G."/>
            <person name="Delcher A.L."/>
            <person name="Delehaunty K."/>
            <person name="Do C.B."/>
            <person name="Ebling H."/>
            <person name="Edwards K."/>
            <person name="Eickbush T."/>
            <person name="Evans J.D."/>
            <person name="Filipski A."/>
            <person name="Findeiss S."/>
            <person name="Freyhult E."/>
            <person name="Fulton L."/>
            <person name="Fulton R."/>
            <person name="Garcia A.C."/>
            <person name="Gardiner A."/>
            <person name="Garfield D.A."/>
            <person name="Garvin B.E."/>
            <person name="Gibson G."/>
            <person name="Gilbert D."/>
            <person name="Gnerre S."/>
            <person name="Godfrey J."/>
            <person name="Good R."/>
            <person name="Gotea V."/>
            <person name="Gravely B."/>
            <person name="Greenberg A.J."/>
            <person name="Griffiths-Jones S."/>
            <person name="Gross S."/>
            <person name="Guigo R."/>
            <person name="Gustafson E.A."/>
            <person name="Haerty W."/>
            <person name="Hahn M.W."/>
            <person name="Halligan D.L."/>
            <person name="Halpern A.L."/>
            <person name="Halter G.M."/>
            <person name="Han M.V."/>
            <person name="Heger A."/>
            <person name="Hillier L."/>
            <person name="Hinrichs A.S."/>
            <person name="Holmes I."/>
            <person name="Hoskins R.A."/>
            <person name="Hubisz M.J."/>
            <person name="Hultmark D."/>
            <person name="Huntley M.A."/>
            <person name="Jaffe D.B."/>
            <person name="Jagadeeshan S."/>
            <person name="Jeck W.R."/>
            <person name="Johnson J."/>
            <person name="Jones C.D."/>
            <person name="Jordan W.C."/>
            <person name="Karpen G.H."/>
            <person name="Kataoka E."/>
            <person name="Keightley P.D."/>
            <person name="Kheradpour P."/>
            <person name="Kirkness E.F."/>
            <person name="Koerich L.B."/>
            <person name="Kristiansen K."/>
            <person name="Kudrna D."/>
            <person name="Kulathinal R.J."/>
            <person name="Kumar S."/>
            <person name="Kwok R."/>
            <person name="Lander E."/>
            <person name="Langley C.H."/>
            <person name="Lapoint R."/>
            <person name="Lazzaro B.P."/>
            <person name="Lee S.J."/>
            <person name="Levesque L."/>
            <person name="Li R."/>
            <person name="Lin C.F."/>
            <person name="Lin M.F."/>
            <person name="Lindblad-Toh K."/>
            <person name="Llopart A."/>
            <person name="Long M."/>
            <person name="Low L."/>
            <person name="Lozovsky E."/>
            <person name="Lu J."/>
            <person name="Luo M."/>
            <person name="Machado C.A."/>
            <person name="Makalowski W."/>
            <person name="Marzo M."/>
            <person name="Matsuda M."/>
            <person name="Matzkin L."/>
            <person name="McAllister B."/>
            <person name="McBride C.S."/>
            <person name="McKernan B."/>
            <person name="McKernan K."/>
            <person name="Mendez-Lago M."/>
            <person name="Minx P."/>
            <person name="Mollenhauer M.U."/>
            <person name="Montooth K."/>
            <person name="Mount S.M."/>
            <person name="Mu X."/>
            <person name="Myers E."/>
            <person name="Negre B."/>
            <person name="Newfeld S."/>
            <person name="Nielsen R."/>
            <person name="Noor M.A."/>
            <person name="O'Grady P."/>
            <person name="Pachter L."/>
            <person name="Papaceit M."/>
            <person name="Parisi M.J."/>
            <person name="Parisi M."/>
            <person name="Parts L."/>
            <person name="Pedersen J.S."/>
            <person name="Pesole G."/>
            <person name="Phillippy A.M."/>
            <person name="Ponting C.P."/>
            <person name="Pop M."/>
            <person name="Porcelli D."/>
            <person name="Powell J.R."/>
            <person name="Prohaska S."/>
            <person name="Pruitt K."/>
            <person name="Puig M."/>
            <person name="Quesneville H."/>
            <person name="Ram K.R."/>
            <person name="Rand D."/>
            <person name="Rasmussen M.D."/>
            <person name="Reed L.K."/>
            <person name="Reenan R."/>
            <person name="Reily A."/>
            <person name="Remington K.A."/>
            <person name="Rieger T.T."/>
            <person name="Ritchie M.G."/>
            <person name="Robin C."/>
            <person name="Rogers Y.H."/>
            <person name="Rohde C."/>
            <person name="Rozas J."/>
            <person name="Rubenfield M.J."/>
            <person name="Ruiz A."/>
            <person name="Russo S."/>
            <person name="Salzberg S.L."/>
            <person name="Sanchez-Gracia A."/>
            <person name="Saranga D.J."/>
            <person name="Sato H."/>
            <person name="Schaeffer S.W."/>
            <person name="Schatz M.C."/>
            <person name="Schlenke T."/>
            <person name="Schwartz R."/>
            <person name="Segarra C."/>
            <person name="Singh R.S."/>
            <person name="Sirot L."/>
            <person name="Sirota M."/>
            <person name="Sisneros N.B."/>
            <person name="Smith C.D."/>
            <person name="Smith T.F."/>
            <person name="Spieth J."/>
            <person name="Stage D.E."/>
            <person name="Stark A."/>
            <person name="Stephan W."/>
            <person name="Strausberg R.L."/>
            <person name="Strempel S."/>
            <person name="Sturgill D."/>
            <person name="Sutton G."/>
            <person name="Sutton G.G."/>
            <person name="Tao W."/>
            <person name="Teichmann S."/>
            <person name="Tobari Y.N."/>
            <person name="Tomimura Y."/>
            <person name="Tsolas J.M."/>
            <person name="Valente V.L."/>
            <person name="Venter E."/>
            <person name="Venter J.C."/>
            <person name="Vicario S."/>
            <person name="Vieira F.G."/>
            <person name="Vilella A.J."/>
            <person name="Villasante A."/>
            <person name="Walenz B."/>
            <person name="Wang J."/>
            <person name="Wasserman M."/>
            <person name="Watts T."/>
            <person name="Wilson D."/>
            <person name="Wilson R.K."/>
            <person name="Wing R.A."/>
            <person name="Wolfner M.F."/>
            <person name="Wong A."/>
            <person name="Wong G.K."/>
            <person name="Wu C.I."/>
            <person name="Wu G."/>
            <person name="Yamamoto D."/>
            <person name="Yang H.P."/>
            <person name="Yang S.P."/>
            <person name="Yorke J.A."/>
            <person name="Yoshida K."/>
            <person name="Zdobnov E."/>
            <person name="Zhang P."/>
            <person name="Zhang Y."/>
            <person name="Zimin A.V."/>
            <person name="Baldwin J."/>
            <person name="Abdouelleil A."/>
            <person name="Abdulkadir J."/>
            <person name="Abebe A."/>
            <person name="Abera B."/>
            <person name="Abreu J."/>
            <person name="Acer S.C."/>
            <person name="Aftuck L."/>
            <person name="Alexander A."/>
            <person name="An P."/>
            <person name="Anderson E."/>
            <person name="Anderson S."/>
            <person name="Arachi H."/>
            <person name="Azer M."/>
            <person name="Bachantsang P."/>
            <person name="Barry A."/>
            <person name="Bayul T."/>
            <person name="Berlin A."/>
            <person name="Bessette D."/>
            <person name="Bloom T."/>
            <person name="Blye J."/>
            <person name="Boguslavskiy L."/>
            <person name="Bonnet C."/>
            <person name="Boukhgalter B."/>
            <person name="Bourzgui I."/>
            <person name="Brown A."/>
            <person name="Cahill P."/>
            <person name="Channer S."/>
            <person name="Cheshatsang Y."/>
            <person name="Chuda L."/>
            <person name="Citroen M."/>
            <person name="Collymore A."/>
            <person name="Cooke P."/>
            <person name="Costello M."/>
            <person name="D'Aco K."/>
            <person name="Daza R."/>
            <person name="De Haan G."/>
            <person name="DeGray S."/>
            <person name="DeMaso C."/>
            <person name="Dhargay N."/>
            <person name="Dooley K."/>
            <person name="Dooley E."/>
            <person name="Doricent M."/>
            <person name="Dorje P."/>
            <person name="Dorjee K."/>
            <person name="Dupes A."/>
            <person name="Elong R."/>
            <person name="Falk J."/>
            <person name="Farina A."/>
            <person name="Faro S."/>
            <person name="Ferguson D."/>
            <person name="Fisher S."/>
            <person name="Foley C.D."/>
            <person name="Franke A."/>
            <person name="Friedrich D."/>
            <person name="Gadbois L."/>
            <person name="Gearin G."/>
            <person name="Gearin C.R."/>
            <person name="Giannoukos G."/>
            <person name="Goode T."/>
            <person name="Graham J."/>
            <person name="Grandbois E."/>
            <person name="Grewal S."/>
            <person name="Gyaltsen K."/>
            <person name="Hafez N."/>
            <person name="Hagos B."/>
            <person name="Hall J."/>
            <person name="Henson C."/>
            <person name="Hollinger A."/>
            <person name="Honan T."/>
            <person name="Huard M.D."/>
            <person name="Hughes L."/>
            <person name="Hurhula B."/>
            <person name="Husby M.E."/>
            <person name="Kamat A."/>
            <person name="Kanga B."/>
            <person name="Kashin S."/>
            <person name="Khazanovich D."/>
            <person name="Kisner P."/>
            <person name="Lance K."/>
            <person name="Lara M."/>
            <person name="Lee W."/>
            <person name="Lennon N."/>
            <person name="Letendre F."/>
            <person name="LeVine R."/>
            <person name="Lipovsky A."/>
            <person name="Liu X."/>
            <person name="Liu J."/>
            <person name="Liu S."/>
            <person name="Lokyitsang T."/>
            <person name="Lokyitsang Y."/>
            <person name="Lubonja R."/>
            <person name="Lui A."/>
            <person name="MacDonald P."/>
            <person name="Magnisalis V."/>
            <person name="Maru K."/>
            <person name="Matthews C."/>
            <person name="McCusker W."/>
            <person name="McDonough S."/>
            <person name="Mehta T."/>
            <person name="Meldrim J."/>
            <person name="Meneus L."/>
            <person name="Mihai O."/>
            <person name="Mihalev A."/>
            <person name="Mihova T."/>
            <person name="Mittelman R."/>
            <person name="Mlenga V."/>
            <person name="Montmayeur A."/>
            <person name="Mulrain L."/>
            <person name="Navidi A."/>
            <person name="Naylor J."/>
            <person name="Negash T."/>
            <person name="Nguyen T."/>
            <person name="Nguyen N."/>
            <person name="Nicol R."/>
            <person name="Norbu C."/>
            <person name="Norbu N."/>
            <person name="Novod N."/>
            <person name="O'Neill B."/>
            <person name="Osman S."/>
            <person name="Markiewicz E."/>
            <person name="Oyono O.L."/>
            <person name="Patti C."/>
            <person name="Phunkhang P."/>
            <person name="Pierre F."/>
            <person name="Priest M."/>
            <person name="Raghuraman S."/>
            <person name="Rege F."/>
            <person name="Reyes R."/>
            <person name="Rise C."/>
            <person name="Rogov P."/>
            <person name="Ross K."/>
            <person name="Ryan E."/>
            <person name="Settipalli S."/>
            <person name="Shea T."/>
            <person name="Sherpa N."/>
            <person name="Shi L."/>
            <person name="Shih D."/>
            <person name="Sparrow T."/>
            <person name="Spaulding J."/>
            <person name="Stalker J."/>
            <person name="Stange-Thomann N."/>
            <person name="Stavropoulos S."/>
            <person name="Stone C."/>
            <person name="Strader C."/>
            <person name="Tesfaye S."/>
            <person name="Thomson T."/>
            <person name="Thoulutsang Y."/>
            <person name="Thoulutsang D."/>
            <person name="Topham K."/>
            <person name="Topping I."/>
            <person name="Tsamla T."/>
            <person name="Vassiliev H."/>
            <person name="Vo A."/>
            <person name="Wangchuk T."/>
            <person name="Wangdi T."/>
            <person name="Weiand M."/>
            <person name="Wilkinson J."/>
            <person name="Wilson A."/>
            <person name="Yadav S."/>
            <person name="Young G."/>
            <person name="Yu Q."/>
            <person name="Zembek L."/>
            <person name="Zhong D."/>
            <person name="Zimmer A."/>
            <person name="Zwirko Z."/>
            <person name="Jaffe D.B."/>
            <person name="Alvarez P."/>
            <person name="Brockman W."/>
            <person name="Butler J."/>
            <person name="Chin C."/>
            <person name="Gnerre S."/>
            <person name="Grabherr M."/>
            <person name="Kleber M."/>
            <person name="Mauceli E."/>
            <person name="MacCallum I."/>
        </authorList>
    </citation>
    <scope>NUCLEOTIDE SEQUENCE [LARGE SCALE GENOMIC DNA]</scope>
    <source>
        <strain evidence="13">Tucson 14030-0811.24</strain>
    </source>
</reference>
<dbReference type="GO" id="GO:0036064">
    <property type="term" value="C:ciliary basal body"/>
    <property type="evidence" value="ECO:0007669"/>
    <property type="project" value="TreeGrafter"/>
</dbReference>
<protein>
    <submittedName>
        <fullName evidence="12">GK21641</fullName>
    </submittedName>
</protein>
<keyword evidence="5" id="KW-0677">Repeat</keyword>
<feature type="region of interest" description="Disordered" evidence="10">
    <location>
        <begin position="1"/>
        <end position="47"/>
    </location>
</feature>
<dbReference type="InterPro" id="IPR015943">
    <property type="entry name" value="WD40/YVTN_repeat-like_dom_sf"/>
</dbReference>
<dbReference type="GO" id="GO:0005813">
    <property type="term" value="C:centrosome"/>
    <property type="evidence" value="ECO:0007669"/>
    <property type="project" value="UniProtKB-SubCell"/>
</dbReference>
<organism evidence="13">
    <name type="scientific">Drosophila willistoni</name>
    <name type="common">Fruit fly</name>
    <dbReference type="NCBI Taxonomy" id="7260"/>
    <lineage>
        <taxon>Eukaryota</taxon>
        <taxon>Metazoa</taxon>
        <taxon>Ecdysozoa</taxon>
        <taxon>Arthropoda</taxon>
        <taxon>Hexapoda</taxon>
        <taxon>Insecta</taxon>
        <taxon>Pterygota</taxon>
        <taxon>Neoptera</taxon>
        <taxon>Endopterygota</taxon>
        <taxon>Diptera</taxon>
        <taxon>Brachycera</taxon>
        <taxon>Muscomorpha</taxon>
        <taxon>Ephydroidea</taxon>
        <taxon>Drosophilidae</taxon>
        <taxon>Drosophila</taxon>
        <taxon>Sophophora</taxon>
    </lineage>
</organism>
<dbReference type="HOGENOM" id="CLU_003330_0_0_1"/>
<dbReference type="PhylomeDB" id="B4MPB1"/>
<dbReference type="FunCoup" id="B4MPB1">
    <property type="interactions" value="86"/>
</dbReference>
<dbReference type="InterPro" id="IPR035969">
    <property type="entry name" value="Rab-GAP_TBC_sf"/>
</dbReference>
<dbReference type="InterPro" id="IPR000195">
    <property type="entry name" value="Rab-GAP-TBC_dom"/>
</dbReference>
<dbReference type="Pfam" id="PF00566">
    <property type="entry name" value="RabGAP-TBC"/>
    <property type="match status" value="1"/>
</dbReference>
<evidence type="ECO:0000256" key="3">
    <source>
        <dbReference type="ARBA" id="ARBA00022490"/>
    </source>
</evidence>
<dbReference type="InParanoid" id="B4MPB1"/>
<evidence type="ECO:0000313" key="12">
    <source>
        <dbReference type="EMBL" id="EDW73950.1"/>
    </source>
</evidence>
<evidence type="ECO:0000256" key="9">
    <source>
        <dbReference type="SAM" id="Coils"/>
    </source>
</evidence>
<dbReference type="PANTHER" id="PTHR19853">
    <property type="entry name" value="WD REPEAT CONTAINING PROTEIN 3 WDR3"/>
    <property type="match status" value="1"/>
</dbReference>
<dbReference type="STRING" id="7260.B4MPB1"/>
<dbReference type="OrthoDB" id="5578278at2759"/>
<dbReference type="SMR" id="B4MPB1"/>
<evidence type="ECO:0000313" key="13">
    <source>
        <dbReference type="Proteomes" id="UP000007798"/>
    </source>
</evidence>
<comment type="subcellular location">
    <subcellularLocation>
        <location evidence="1">Cell projection</location>
        <location evidence="1">Cilium</location>
    </subcellularLocation>
    <subcellularLocation>
        <location evidence="2">Cytoplasm</location>
        <location evidence="2">Cytoskeleton</location>
        <location evidence="2">Microtubule organizing center</location>
        <location evidence="2">Centrosome</location>
    </subcellularLocation>
</comment>
<evidence type="ECO:0000256" key="7">
    <source>
        <dbReference type="ARBA" id="ARBA00023212"/>
    </source>
</evidence>
<dbReference type="Gene3D" id="1.10.472.80">
    <property type="entry name" value="Ypt/Rab-GAP domain of gyp1p, domain 3"/>
    <property type="match status" value="1"/>
</dbReference>
<evidence type="ECO:0000256" key="10">
    <source>
        <dbReference type="SAM" id="MobiDB-lite"/>
    </source>
</evidence>
<name>B4MPB1_DROWI</name>
<keyword evidence="6 9" id="KW-0175">Coiled coil</keyword>
<evidence type="ECO:0000259" key="11">
    <source>
        <dbReference type="PROSITE" id="PS50086"/>
    </source>
</evidence>
<dbReference type="eggNOG" id="KOG1093">
    <property type="taxonomic scope" value="Eukaryota"/>
</dbReference>
<dbReference type="SUPFAM" id="SSF47923">
    <property type="entry name" value="Ypt/Rab-GAP domain of gyp1p"/>
    <property type="match status" value="1"/>
</dbReference>
<evidence type="ECO:0000256" key="6">
    <source>
        <dbReference type="ARBA" id="ARBA00023054"/>
    </source>
</evidence>
<keyword evidence="7" id="KW-0206">Cytoskeleton</keyword>
<accession>B4MPB1</accession>
<dbReference type="EMBL" id="CH963849">
    <property type="protein sequence ID" value="EDW73950.1"/>
    <property type="molecule type" value="Genomic_DNA"/>
</dbReference>
<feature type="compositionally biased region" description="Acidic residues" evidence="10">
    <location>
        <begin position="12"/>
        <end position="47"/>
    </location>
</feature>
<dbReference type="Gene3D" id="2.130.10.10">
    <property type="entry name" value="YVTN repeat-like/Quinoprotein amine dehydrogenase"/>
    <property type="match status" value="1"/>
</dbReference>
<keyword evidence="3" id="KW-0963">Cytoplasm</keyword>
<dbReference type="OMA" id="GCYPEKY"/>